<keyword evidence="3" id="KW-1185">Reference proteome</keyword>
<evidence type="ECO:0000313" key="3">
    <source>
        <dbReference type="Proteomes" id="UP000830671"/>
    </source>
</evidence>
<feature type="compositionally biased region" description="Basic and acidic residues" evidence="1">
    <location>
        <begin position="621"/>
        <end position="632"/>
    </location>
</feature>
<dbReference type="Proteomes" id="UP000830671">
    <property type="component" value="Chromosome 1"/>
</dbReference>
<reference evidence="2" key="1">
    <citation type="journal article" date="2021" name="Mol. Plant Microbe Interact.">
        <title>Complete Genome Sequence of the Plant-Pathogenic Fungus Colletotrichum lupini.</title>
        <authorList>
            <person name="Baroncelli R."/>
            <person name="Pensec F."/>
            <person name="Da Lio D."/>
            <person name="Boufleur T."/>
            <person name="Vicente I."/>
            <person name="Sarrocco S."/>
            <person name="Picot A."/>
            <person name="Baraldi E."/>
            <person name="Sukno S."/>
            <person name="Thon M."/>
            <person name="Le Floch G."/>
        </authorList>
    </citation>
    <scope>NUCLEOTIDE SEQUENCE</scope>
    <source>
        <strain evidence="2">IMI 504893</strain>
    </source>
</reference>
<dbReference type="AlphaFoldDB" id="A0A9Q8W9H5"/>
<dbReference type="GeneID" id="73335693"/>
<feature type="compositionally biased region" description="Polar residues" evidence="1">
    <location>
        <begin position="1"/>
        <end position="17"/>
    </location>
</feature>
<gene>
    <name evidence="2" type="ORF">CLUP02_01644</name>
</gene>
<protein>
    <submittedName>
        <fullName evidence="2">Uncharacterized protein</fullName>
    </submittedName>
</protein>
<sequence length="924" mass="102566">MYGQSLLPSLNPAQPASTHRPYPSFPSLMLFTGRSESTSPNFANDLQHRERIPQTIRRPTMSDQVGFSFQADVVNTASLGHVLTGRLLKALSDGGVDTYAMWAAVQLGKRIPVQDLHQSSLYAHIMSKKTYQSVLSKALSIGWGHSAPVADLARTVAGTNAIILIGALSTGCQAFAAAQCLSEVMAIYGLEADMLPSVDVLKGLVNYLAPFTQDLGFSKVFQHITNLAERAIRLENRAVVGQKRSSSRDGNDISDSLNQFIGMGSAASLAGALKQLIHTSQKKQRDYMTPKMRGSWLPAFASHILGMAVEVRYNQKIVWASGGEHGHILFQLGDESTAHDALQLFSQVSEVIEDDYNEEGGEPLLRVDCLIGEALESQIYKWPEIDNDVAKSIRHAIRFLSSHLFERLETGFDSPMDRTSGYSIKVPFDGMRALEKVLNVMGIDVDLDEEAPAVSPSLNLRHPVILRMTKNEEAVVESQGLIFLNPISIEAVAKNCRIHSSAFSNESGASERRRRIDLRTGKTKRAKKRIPRSPCACRAVGRLIYSFAATALALMFCTFDATELRVVEEVIAGDIMTSWIQQIVDGGYIWFPRQVIPGDFTTSWNQTLEDKTSISPPPSLIDEKEPGRDRNPRRSGKLIPPDEDIFNHLGKLVCSDYAIRWLSPTENSTETNIILGVSGRAFTIYYACILGTDCFDVFGRTIRIRSGRASVAGAFRNVIVERLYPDKEGNGSDLTNELAEVVSLATGTTLGPHHRPPESRIAMDVIIQEEIVYVQLKLAGKTSGPVKVSFQRCVSRFASYWAVPKCNHEKDGLYTLENDQDVVLSGFQVASLRRRDAAEVLELLLKGVLSLGVVLFKLQLASRAAFAWLANPVIFRVSKLFYGDDTEKYVDETLHFFYIYTYHEQGYRPSHYQDILRERGQAFR</sequence>
<accession>A0A9Q8W9H5</accession>
<name>A0A9Q8W9H5_9PEZI</name>
<feature type="region of interest" description="Disordered" evidence="1">
    <location>
        <begin position="607"/>
        <end position="638"/>
    </location>
</feature>
<proteinExistence type="predicted"/>
<feature type="region of interest" description="Disordered" evidence="1">
    <location>
        <begin position="1"/>
        <end position="21"/>
    </location>
</feature>
<organism evidence="2 3">
    <name type="scientific">Colletotrichum lupini</name>
    <dbReference type="NCBI Taxonomy" id="145971"/>
    <lineage>
        <taxon>Eukaryota</taxon>
        <taxon>Fungi</taxon>
        <taxon>Dikarya</taxon>
        <taxon>Ascomycota</taxon>
        <taxon>Pezizomycotina</taxon>
        <taxon>Sordariomycetes</taxon>
        <taxon>Hypocreomycetidae</taxon>
        <taxon>Glomerellales</taxon>
        <taxon>Glomerellaceae</taxon>
        <taxon>Colletotrichum</taxon>
        <taxon>Colletotrichum acutatum species complex</taxon>
    </lineage>
</organism>
<dbReference type="RefSeq" id="XP_049136640.1">
    <property type="nucleotide sequence ID" value="XM_049280683.1"/>
</dbReference>
<dbReference type="EMBL" id="CP019471">
    <property type="protein sequence ID" value="UQC74991.1"/>
    <property type="molecule type" value="Genomic_DNA"/>
</dbReference>
<evidence type="ECO:0000256" key="1">
    <source>
        <dbReference type="SAM" id="MobiDB-lite"/>
    </source>
</evidence>
<dbReference type="KEGG" id="clup:CLUP02_01644"/>
<evidence type="ECO:0000313" key="2">
    <source>
        <dbReference type="EMBL" id="UQC74991.1"/>
    </source>
</evidence>